<dbReference type="GO" id="GO:0051301">
    <property type="term" value="P:cell division"/>
    <property type="evidence" value="ECO:0007669"/>
    <property type="project" value="InterPro"/>
</dbReference>
<proteinExistence type="predicted"/>
<reference evidence="2 3" key="1">
    <citation type="submission" date="2019-08" db="EMBL/GenBank/DDBJ databases">
        <title>Genomic characterization of a novel candidate phylum (ARYD3) from a high temperature, high salinity tertiary oil reservoir in north central Oklahoma, USA.</title>
        <authorList>
            <person name="Youssef N.H."/>
            <person name="Yadav A."/>
            <person name="Elshahed M.S."/>
        </authorList>
    </citation>
    <scope>NUCLEOTIDE SEQUENCE [LARGE SCALE GENOMIC DNA]</scope>
    <source>
        <strain evidence="2">ARYD1</strain>
    </source>
</reference>
<organism evidence="2 3">
    <name type="scientific">Flexistipes sinusarabici</name>
    <dbReference type="NCBI Taxonomy" id="2352"/>
    <lineage>
        <taxon>Bacteria</taxon>
        <taxon>Pseudomonadati</taxon>
        <taxon>Deferribacterota</taxon>
        <taxon>Deferribacteres</taxon>
        <taxon>Deferribacterales</taxon>
        <taxon>Flexistipitaceae</taxon>
        <taxon>Flexistipes</taxon>
    </lineage>
</organism>
<accession>A0A5D0ML21</accession>
<dbReference type="CDD" id="cd24049">
    <property type="entry name" value="ASKHA_NBD_PilM"/>
    <property type="match status" value="1"/>
</dbReference>
<gene>
    <name evidence="2" type="primary">pilM</name>
    <name evidence="2" type="ORF">FXF49_02490</name>
</gene>
<dbReference type="SMART" id="SM00842">
    <property type="entry name" value="FtsA"/>
    <property type="match status" value="1"/>
</dbReference>
<dbReference type="InterPro" id="IPR003494">
    <property type="entry name" value="SHS2_FtsA"/>
</dbReference>
<dbReference type="InterPro" id="IPR005883">
    <property type="entry name" value="PilM"/>
</dbReference>
<dbReference type="PANTHER" id="PTHR32432">
    <property type="entry name" value="CELL DIVISION PROTEIN FTSA-RELATED"/>
    <property type="match status" value="1"/>
</dbReference>
<dbReference type="RefSeq" id="WP_303700336.1">
    <property type="nucleotide sequence ID" value="NZ_VSIV01000060.1"/>
</dbReference>
<sequence length="346" mass="38972">MFGKKENLIGVDIGSNSVKVLELKRKKDGYALSNISHKELPADVISEGTIIDYGELVNSIVEIFKKNKFSHKRVAGALKGNAVIAKRLTVASIDAKNFDEVFRWEAEQYIQMDINEVNIDYEILNKDQEVDQADVLLAVARKDLIADMVSVLQSAKLKPELIDLEVFSLINAFEIGYGMDSDITSIINIGHSSLLILFVKNGLYEFSRETNFGVKDCIELIQQRLNVNEKEATALLRDEEAVEFNEELKGVFDEFGNQLATEVKNTFDMFYTSSHQNVLKCYICGGGSNLYNVKNNISKKTSLDVNYFNPFTNIEVDKEVDIDYLNQNMYLFNVAVGLALRKAGDK</sequence>
<dbReference type="AlphaFoldDB" id="A0A5D0ML21"/>
<dbReference type="InterPro" id="IPR043129">
    <property type="entry name" value="ATPase_NBD"/>
</dbReference>
<dbReference type="Proteomes" id="UP000323337">
    <property type="component" value="Unassembled WGS sequence"/>
</dbReference>
<dbReference type="NCBIfam" id="TIGR01175">
    <property type="entry name" value="pilM"/>
    <property type="match status" value="1"/>
</dbReference>
<comment type="caution">
    <text evidence="2">The sequence shown here is derived from an EMBL/GenBank/DDBJ whole genome shotgun (WGS) entry which is preliminary data.</text>
</comment>
<dbReference type="Pfam" id="PF11104">
    <property type="entry name" value="PilM_2"/>
    <property type="match status" value="1"/>
</dbReference>
<name>A0A5D0ML21_FLESI</name>
<dbReference type="SUPFAM" id="SSF53067">
    <property type="entry name" value="Actin-like ATPase domain"/>
    <property type="match status" value="2"/>
</dbReference>
<feature type="domain" description="SHS2" evidence="1">
    <location>
        <begin position="8"/>
        <end position="173"/>
    </location>
</feature>
<evidence type="ECO:0000259" key="1">
    <source>
        <dbReference type="SMART" id="SM00842"/>
    </source>
</evidence>
<dbReference type="InterPro" id="IPR050696">
    <property type="entry name" value="FtsA/MreB"/>
</dbReference>
<dbReference type="EMBL" id="VSIV01000060">
    <property type="protein sequence ID" value="TYB34367.1"/>
    <property type="molecule type" value="Genomic_DNA"/>
</dbReference>
<dbReference type="PANTHER" id="PTHR32432:SF3">
    <property type="entry name" value="ETHANOLAMINE UTILIZATION PROTEIN EUTJ"/>
    <property type="match status" value="1"/>
</dbReference>
<dbReference type="Gene3D" id="3.30.420.40">
    <property type="match status" value="2"/>
</dbReference>
<evidence type="ECO:0000313" key="2">
    <source>
        <dbReference type="EMBL" id="TYB34367.1"/>
    </source>
</evidence>
<dbReference type="PIRSF" id="PIRSF019169">
    <property type="entry name" value="PilM"/>
    <property type="match status" value="1"/>
</dbReference>
<dbReference type="Gene3D" id="3.30.1490.300">
    <property type="match status" value="1"/>
</dbReference>
<protein>
    <submittedName>
        <fullName evidence="2">Type IV pilus assembly protein PilM</fullName>
    </submittedName>
</protein>
<evidence type="ECO:0000313" key="3">
    <source>
        <dbReference type="Proteomes" id="UP000323337"/>
    </source>
</evidence>